<evidence type="ECO:0000313" key="3">
    <source>
        <dbReference type="Proteomes" id="UP000230407"/>
    </source>
</evidence>
<comment type="caution">
    <text evidence="2">The sequence shown here is derived from an EMBL/GenBank/DDBJ whole genome shotgun (WGS) entry which is preliminary data.</text>
</comment>
<dbReference type="PANTHER" id="PTHR30015">
    <property type="entry name" value="MRR RESTRICTION SYSTEM PROTEIN"/>
    <property type="match status" value="1"/>
</dbReference>
<name>A0A2M8M5J9_9ACTN</name>
<reference evidence="2 3" key="1">
    <citation type="submission" date="2017-11" db="EMBL/GenBank/DDBJ databases">
        <title>Streptomyces carmine sp. nov., a novel actinomycete isolated from Sophora alopecuroides in Xinjiang, China.</title>
        <authorList>
            <person name="Wang Y."/>
            <person name="Luo X."/>
            <person name="Wan C."/>
            <person name="Zhang L."/>
        </authorList>
    </citation>
    <scope>NUCLEOTIDE SEQUENCE [LARGE SCALE GENOMIC DNA]</scope>
    <source>
        <strain evidence="2 3">TRM SA0054</strain>
    </source>
</reference>
<sequence>MLNESVLLESRSLRESVVDRTETLDKVKVLSVLPDGFHVTTQMVADYFEVGLKTIESLVADHREELESNGYRVLTGTELTFFKEVCQVQSRTRAQAVFPRRAVLNVAMLLRDSIVARQVRSYLLDAERENNPQPVDNLVRVHADIDLAALDERITRISAETTGRIIGRTVVPMLNHLIDAFGEQRRELAGIREDLDDVRRTLRGRRPVVTAAALDAMDRREFTDQVAGLCRRDGCTVLGADDSGSHLGADLVGHTAGGRRLAVRCEHPVPHRAVGGEEMRRFAETARARYGAEVRLSVTASAFTPAALESAARHGITTVHRELLEAWSAGATLRVLL</sequence>
<dbReference type="Proteomes" id="UP000230407">
    <property type="component" value="Unassembled WGS sequence"/>
</dbReference>
<dbReference type="Pfam" id="PF04471">
    <property type="entry name" value="Mrr_cat"/>
    <property type="match status" value="1"/>
</dbReference>
<dbReference type="EMBL" id="PGGW01000014">
    <property type="protein sequence ID" value="PJE99448.1"/>
    <property type="molecule type" value="Genomic_DNA"/>
</dbReference>
<dbReference type="InterPro" id="IPR052906">
    <property type="entry name" value="Type_IV_Methyl-Rstrct_Enzyme"/>
</dbReference>
<dbReference type="GO" id="GO:0003677">
    <property type="term" value="F:DNA binding"/>
    <property type="evidence" value="ECO:0007669"/>
    <property type="project" value="InterPro"/>
</dbReference>
<proteinExistence type="predicted"/>
<accession>A0A2M8M5J9</accession>
<dbReference type="PANTHER" id="PTHR30015:SF6">
    <property type="entry name" value="SLL1429 PROTEIN"/>
    <property type="match status" value="1"/>
</dbReference>
<keyword evidence="2" id="KW-0540">Nuclease</keyword>
<feature type="domain" description="Restriction endonuclease type IV Mrr" evidence="1">
    <location>
        <begin position="214"/>
        <end position="327"/>
    </location>
</feature>
<evidence type="ECO:0000313" key="2">
    <source>
        <dbReference type="EMBL" id="PJE99448.1"/>
    </source>
</evidence>
<dbReference type="GO" id="GO:0015666">
    <property type="term" value="F:restriction endodeoxyribonuclease activity"/>
    <property type="evidence" value="ECO:0007669"/>
    <property type="project" value="TreeGrafter"/>
</dbReference>
<evidence type="ECO:0000259" key="1">
    <source>
        <dbReference type="Pfam" id="PF04471"/>
    </source>
</evidence>
<keyword evidence="3" id="KW-1185">Reference proteome</keyword>
<dbReference type="InterPro" id="IPR011335">
    <property type="entry name" value="Restrct_endonuc-II-like"/>
</dbReference>
<organism evidence="2 3">
    <name type="scientific">Streptomyces carminius</name>
    <dbReference type="NCBI Taxonomy" id="2665496"/>
    <lineage>
        <taxon>Bacteria</taxon>
        <taxon>Bacillati</taxon>
        <taxon>Actinomycetota</taxon>
        <taxon>Actinomycetes</taxon>
        <taxon>Kitasatosporales</taxon>
        <taxon>Streptomycetaceae</taxon>
        <taxon>Streptomyces</taxon>
    </lineage>
</organism>
<dbReference type="AlphaFoldDB" id="A0A2M8M5J9"/>
<keyword evidence="2" id="KW-0378">Hydrolase</keyword>
<protein>
    <submittedName>
        <fullName evidence="2">Restriction endonuclease</fullName>
    </submittedName>
</protein>
<gene>
    <name evidence="2" type="ORF">CUT44_04720</name>
</gene>
<dbReference type="RefSeq" id="WP_100200870.1">
    <property type="nucleotide sequence ID" value="NZ_PGGW01000014.1"/>
</dbReference>
<dbReference type="SUPFAM" id="SSF52980">
    <property type="entry name" value="Restriction endonuclease-like"/>
    <property type="match status" value="1"/>
</dbReference>
<keyword evidence="2" id="KW-0255">Endonuclease</keyword>
<dbReference type="InterPro" id="IPR007560">
    <property type="entry name" value="Restrct_endonuc_IV_Mrr"/>
</dbReference>
<dbReference type="GO" id="GO:0009307">
    <property type="term" value="P:DNA restriction-modification system"/>
    <property type="evidence" value="ECO:0007669"/>
    <property type="project" value="InterPro"/>
</dbReference>